<dbReference type="KEGG" id="pmet:G4Y79_08370"/>
<evidence type="ECO:0000313" key="1">
    <source>
        <dbReference type="EMBL" id="QPC84375.1"/>
    </source>
</evidence>
<accession>A0A7S8IF61</accession>
<reference evidence="1 2" key="1">
    <citation type="submission" date="2020-02" db="EMBL/GenBank/DDBJ databases">
        <authorList>
            <person name="Zheng R.K."/>
            <person name="Sun C.M."/>
        </authorList>
    </citation>
    <scope>NUCLEOTIDE SEQUENCE [LARGE SCALE GENOMIC DNA]</scope>
    <source>
        <strain evidence="2">rifampicinis</strain>
    </source>
</reference>
<protein>
    <submittedName>
        <fullName evidence="1">Uncharacterized protein</fullName>
    </submittedName>
</protein>
<dbReference type="RefSeq" id="WP_195172438.1">
    <property type="nucleotide sequence ID" value="NZ_CP062983.1"/>
</dbReference>
<evidence type="ECO:0000313" key="2">
    <source>
        <dbReference type="Proteomes" id="UP000594468"/>
    </source>
</evidence>
<sequence length="226" mass="26843">MTKRPLEENLRPDCSNCDFFKHGDHFTERRCAKYDFVMPRVDWQILCNDWQHEGQNVNFSFEEDETLYYYSAGSGEIIYAPISPLQELQSLLISVSVRRDEEYGWIIFPRQYRHYFPEPDTRVVVVVGDRKCAFQVTNAERRLAAEMIPSGGGKWETHYHTQSVFMLYSLESPDLLYDWLDSFMNLERMIDASIAPSVFAFMEVRNRNREYILHADLLTYNNYLRE</sequence>
<gene>
    <name evidence="1" type="ORF">G4Y79_08370</name>
</gene>
<organism evidence="1 2">
    <name type="scientific">Phototrophicus methaneseepsis</name>
    <dbReference type="NCBI Taxonomy" id="2710758"/>
    <lineage>
        <taxon>Bacteria</taxon>
        <taxon>Bacillati</taxon>
        <taxon>Chloroflexota</taxon>
        <taxon>Candidatus Thermofontia</taxon>
        <taxon>Phototrophicales</taxon>
        <taxon>Phototrophicaceae</taxon>
        <taxon>Phototrophicus</taxon>
    </lineage>
</organism>
<dbReference type="EMBL" id="CP062983">
    <property type="protein sequence ID" value="QPC84375.1"/>
    <property type="molecule type" value="Genomic_DNA"/>
</dbReference>
<dbReference type="Proteomes" id="UP000594468">
    <property type="component" value="Chromosome"/>
</dbReference>
<keyword evidence="2" id="KW-1185">Reference proteome</keyword>
<name>A0A7S8IF61_9CHLR</name>
<proteinExistence type="predicted"/>
<dbReference type="AlphaFoldDB" id="A0A7S8IF61"/>